<sequence>MTNNFMDLTYLQKGNERQRQAYYETLLTLYKWEDARLRHFIAERMEMT</sequence>
<keyword evidence="2" id="KW-1185">Reference proteome</keyword>
<reference evidence="1 2" key="1">
    <citation type="submission" date="2023-12" db="EMBL/GenBank/DDBJ databases">
        <title>Whole genome sequencing of Paenibacillus phoenicis isolated from the Phoenix Mars Lander spacecraft assembly facility.</title>
        <authorList>
            <person name="Garcia A."/>
            <person name="Venkateswaran K."/>
        </authorList>
    </citation>
    <scope>NUCLEOTIDE SEQUENCE [LARGE SCALE GENOMIC DNA]</scope>
    <source>
        <strain evidence="1 2">3PO2SA</strain>
    </source>
</reference>
<dbReference type="RefSeq" id="WP_016311002.1">
    <property type="nucleotide sequence ID" value="NZ_CBCSKM010000028.1"/>
</dbReference>
<proteinExistence type="predicted"/>
<gene>
    <name evidence="1" type="ORF">U9M73_12845</name>
</gene>
<evidence type="ECO:0000313" key="2">
    <source>
        <dbReference type="Proteomes" id="UP001292216"/>
    </source>
</evidence>
<protein>
    <submittedName>
        <fullName evidence="1">Uncharacterized protein</fullName>
    </submittedName>
</protein>
<accession>A0ABU5PMF5</accession>
<dbReference type="EMBL" id="JAYERP010000001">
    <property type="protein sequence ID" value="MEA3570874.1"/>
    <property type="molecule type" value="Genomic_DNA"/>
</dbReference>
<dbReference type="GeneID" id="43347367"/>
<evidence type="ECO:0000313" key="1">
    <source>
        <dbReference type="EMBL" id="MEA3570874.1"/>
    </source>
</evidence>
<dbReference type="Proteomes" id="UP001292216">
    <property type="component" value="Unassembled WGS sequence"/>
</dbReference>
<organism evidence="1 2">
    <name type="scientific">Paenibacillus phoenicis</name>
    <dbReference type="NCBI Taxonomy" id="554117"/>
    <lineage>
        <taxon>Bacteria</taxon>
        <taxon>Bacillati</taxon>
        <taxon>Bacillota</taxon>
        <taxon>Bacilli</taxon>
        <taxon>Bacillales</taxon>
        <taxon>Paenibacillaceae</taxon>
        <taxon>Paenibacillus</taxon>
    </lineage>
</organism>
<comment type="caution">
    <text evidence="1">The sequence shown here is derived from an EMBL/GenBank/DDBJ whole genome shotgun (WGS) entry which is preliminary data.</text>
</comment>
<name>A0ABU5PMF5_9BACL</name>